<keyword evidence="3" id="KW-1185">Reference proteome</keyword>
<dbReference type="GeneID" id="140705379"/>
<name>A0ABM5FV79_9SAUR</name>
<feature type="compositionally biased region" description="Polar residues" evidence="2">
    <location>
        <begin position="26"/>
        <end position="42"/>
    </location>
</feature>
<dbReference type="PANTHER" id="PTHR35617:SF3">
    <property type="entry name" value="CORE-BINDING (CB) DOMAIN-CONTAINING PROTEIN"/>
    <property type="match status" value="1"/>
</dbReference>
<evidence type="ECO:0000313" key="4">
    <source>
        <dbReference type="RefSeq" id="XP_072849308.1"/>
    </source>
</evidence>
<dbReference type="PANTHER" id="PTHR35617">
    <property type="entry name" value="PHAGE_INTEGRASE DOMAIN-CONTAINING PROTEIN"/>
    <property type="match status" value="1"/>
</dbReference>
<dbReference type="RefSeq" id="XP_072849308.1">
    <property type="nucleotide sequence ID" value="XM_072993207.1"/>
</dbReference>
<protein>
    <submittedName>
        <fullName evidence="4">Uncharacterized protein</fullName>
    </submittedName>
</protein>
<feature type="compositionally biased region" description="Low complexity" evidence="2">
    <location>
        <begin position="1"/>
        <end position="13"/>
    </location>
</feature>
<reference evidence="4" key="1">
    <citation type="submission" date="2025-08" db="UniProtKB">
        <authorList>
            <consortium name="RefSeq"/>
        </authorList>
    </citation>
    <scope>IDENTIFICATION</scope>
</reference>
<evidence type="ECO:0000256" key="1">
    <source>
        <dbReference type="ARBA" id="ARBA00023125"/>
    </source>
</evidence>
<organism evidence="3 4">
    <name type="scientific">Pogona vitticeps</name>
    <name type="common">central bearded dragon</name>
    <dbReference type="NCBI Taxonomy" id="103695"/>
    <lineage>
        <taxon>Eukaryota</taxon>
        <taxon>Metazoa</taxon>
        <taxon>Chordata</taxon>
        <taxon>Craniata</taxon>
        <taxon>Vertebrata</taxon>
        <taxon>Euteleostomi</taxon>
        <taxon>Lepidosauria</taxon>
        <taxon>Squamata</taxon>
        <taxon>Bifurcata</taxon>
        <taxon>Unidentata</taxon>
        <taxon>Episquamata</taxon>
        <taxon>Toxicofera</taxon>
        <taxon>Iguania</taxon>
        <taxon>Acrodonta</taxon>
        <taxon>Agamidae</taxon>
        <taxon>Amphibolurinae</taxon>
        <taxon>Pogona</taxon>
    </lineage>
</organism>
<feature type="region of interest" description="Disordered" evidence="2">
    <location>
        <begin position="147"/>
        <end position="167"/>
    </location>
</feature>
<proteinExistence type="predicted"/>
<evidence type="ECO:0000313" key="3">
    <source>
        <dbReference type="Proteomes" id="UP001652642"/>
    </source>
</evidence>
<sequence length="358" mass="39549">MVLSSPHFSSSHSCVHRRQLTGGRAQPSQQSDARVGTQPFSVPSSMPLLGHSGLGCFCDGAQQEVSSLRLQSGTGSALRRGCFHDLLENGPSLPFPPIPVGSQDNSEAFSRSCPCDPHSALLATPAVVSHPARTLIRLHQAPLSPRPPFSGCGEDSPPRYRHNSSHSVENMPEIKEILDKSRKDSTSLLYGYKWKSFLKFTSERGLPSSPTSLSALLQFLRYLFDFHLSVSTLKVYIAAIVSFQPTGSSASRLFSHPTVKTFLKGVAHARPPVKRPVPQWSLHLVLQALMRPPFEPLATCDLKMLSFKVLFLVAITSARRASELAHLELINLFYSSIMTRSSFIQMSPFCLRWFLTFM</sequence>
<dbReference type="InterPro" id="IPR010998">
    <property type="entry name" value="Integrase_recombinase_N"/>
</dbReference>
<evidence type="ECO:0000256" key="2">
    <source>
        <dbReference type="SAM" id="MobiDB-lite"/>
    </source>
</evidence>
<dbReference type="SUPFAM" id="SSF47823">
    <property type="entry name" value="lambda integrase-like, N-terminal domain"/>
    <property type="match status" value="1"/>
</dbReference>
<accession>A0ABM5FV79</accession>
<gene>
    <name evidence="4" type="primary">LOC140705379</name>
</gene>
<dbReference type="Gene3D" id="1.10.150.130">
    <property type="match status" value="1"/>
</dbReference>
<feature type="region of interest" description="Disordered" evidence="2">
    <location>
        <begin position="1"/>
        <end position="42"/>
    </location>
</feature>
<dbReference type="Proteomes" id="UP001652642">
    <property type="component" value="Chromosome 3"/>
</dbReference>
<keyword evidence="1" id="KW-0238">DNA-binding</keyword>